<dbReference type="PANTHER" id="PTHR15696:SF7">
    <property type="entry name" value="NONSENSE-MEDIATED MRNA DECAY FACTOR"/>
    <property type="match status" value="1"/>
</dbReference>
<dbReference type="OrthoDB" id="5920073at2759"/>
<dbReference type="PANTHER" id="PTHR15696">
    <property type="entry name" value="SMG-7 SUPPRESSOR WITH MORPHOLOGICAL EFFECT ON GENITALIA PROTEIN 7"/>
    <property type="match status" value="1"/>
</dbReference>
<keyword evidence="6" id="KW-1185">Reference proteome</keyword>
<dbReference type="InterPro" id="IPR045153">
    <property type="entry name" value="Est1/Ebs1-like"/>
</dbReference>
<feature type="compositionally biased region" description="Polar residues" evidence="2">
    <location>
        <begin position="902"/>
        <end position="913"/>
    </location>
</feature>
<feature type="region of interest" description="Disordered" evidence="2">
    <location>
        <begin position="722"/>
        <end position="762"/>
    </location>
</feature>
<feature type="compositionally biased region" description="Polar residues" evidence="2">
    <location>
        <begin position="1114"/>
        <end position="1135"/>
    </location>
</feature>
<feature type="compositionally biased region" description="Polar residues" evidence="2">
    <location>
        <begin position="1192"/>
        <end position="1201"/>
    </location>
</feature>
<evidence type="ECO:0000256" key="2">
    <source>
        <dbReference type="SAM" id="MobiDB-lite"/>
    </source>
</evidence>
<dbReference type="InterPro" id="IPR018834">
    <property type="entry name" value="DNA/RNA-bd_Est1-type"/>
</dbReference>
<dbReference type="EMBL" id="JTDF01000192">
    <property type="protein sequence ID" value="KAF8572059.1"/>
    <property type="molecule type" value="Genomic_DNA"/>
</dbReference>
<feature type="compositionally biased region" description="Polar residues" evidence="2">
    <location>
        <begin position="1170"/>
        <end position="1181"/>
    </location>
</feature>
<feature type="region of interest" description="Disordered" evidence="2">
    <location>
        <begin position="1453"/>
        <end position="1476"/>
    </location>
</feature>
<dbReference type="Proteomes" id="UP000699462">
    <property type="component" value="Unassembled WGS sequence"/>
</dbReference>
<dbReference type="InterPro" id="IPR019458">
    <property type="entry name" value="Est1-like_N"/>
</dbReference>
<organism evidence="5 6">
    <name type="scientific">Paragonimus westermani</name>
    <dbReference type="NCBI Taxonomy" id="34504"/>
    <lineage>
        <taxon>Eukaryota</taxon>
        <taxon>Metazoa</taxon>
        <taxon>Spiralia</taxon>
        <taxon>Lophotrochozoa</taxon>
        <taxon>Platyhelminthes</taxon>
        <taxon>Trematoda</taxon>
        <taxon>Digenea</taxon>
        <taxon>Plagiorchiida</taxon>
        <taxon>Troglotremata</taxon>
        <taxon>Troglotrematidae</taxon>
        <taxon>Paragonimus</taxon>
    </lineage>
</organism>
<dbReference type="GO" id="GO:0005697">
    <property type="term" value="C:telomerase holoenzyme complex"/>
    <property type="evidence" value="ECO:0007669"/>
    <property type="project" value="TreeGrafter"/>
</dbReference>
<feature type="region of interest" description="Disordered" evidence="2">
    <location>
        <begin position="902"/>
        <end position="921"/>
    </location>
</feature>
<evidence type="ECO:0000256" key="1">
    <source>
        <dbReference type="ARBA" id="ARBA00023161"/>
    </source>
</evidence>
<feature type="compositionally biased region" description="Polar residues" evidence="2">
    <location>
        <begin position="1390"/>
        <end position="1410"/>
    </location>
</feature>
<proteinExistence type="predicted"/>
<feature type="compositionally biased region" description="Basic residues" evidence="2">
    <location>
        <begin position="728"/>
        <end position="737"/>
    </location>
</feature>
<dbReference type="InterPro" id="IPR011990">
    <property type="entry name" value="TPR-like_helical_dom_sf"/>
</dbReference>
<gene>
    <name evidence="5" type="ORF">P879_02905</name>
</gene>
<accession>A0A8T0DVW9</accession>
<evidence type="ECO:0000313" key="5">
    <source>
        <dbReference type="EMBL" id="KAF8572059.1"/>
    </source>
</evidence>
<feature type="region of interest" description="Disordered" evidence="2">
    <location>
        <begin position="510"/>
        <end position="640"/>
    </location>
</feature>
<protein>
    <recommendedName>
        <fullName evidence="7">Protein SMG5</fullName>
    </recommendedName>
</protein>
<feature type="region of interest" description="Disordered" evidence="2">
    <location>
        <begin position="1376"/>
        <end position="1423"/>
    </location>
</feature>
<dbReference type="Pfam" id="PF10374">
    <property type="entry name" value="EST1"/>
    <property type="match status" value="1"/>
</dbReference>
<feature type="compositionally biased region" description="Polar residues" evidence="2">
    <location>
        <begin position="678"/>
        <end position="691"/>
    </location>
</feature>
<dbReference type="GO" id="GO:0042162">
    <property type="term" value="F:telomeric DNA binding"/>
    <property type="evidence" value="ECO:0007669"/>
    <property type="project" value="TreeGrafter"/>
</dbReference>
<feature type="compositionally biased region" description="Basic residues" evidence="2">
    <location>
        <begin position="666"/>
        <end position="677"/>
    </location>
</feature>
<dbReference type="Pfam" id="PF10373">
    <property type="entry name" value="EST1_DNA_bind"/>
    <property type="match status" value="1"/>
</dbReference>
<evidence type="ECO:0008006" key="7">
    <source>
        <dbReference type="Google" id="ProtNLM"/>
    </source>
</evidence>
<comment type="caution">
    <text evidence="5">The sequence shown here is derived from an EMBL/GenBank/DDBJ whole genome shotgun (WGS) entry which is preliminary data.</text>
</comment>
<feature type="domain" description="DNA/RNA-binding" evidence="3">
    <location>
        <begin position="197"/>
        <end position="318"/>
    </location>
</feature>
<feature type="compositionally biased region" description="Acidic residues" evidence="2">
    <location>
        <begin position="594"/>
        <end position="630"/>
    </location>
</feature>
<dbReference type="SUPFAM" id="SSF48452">
    <property type="entry name" value="TPR-like"/>
    <property type="match status" value="1"/>
</dbReference>
<feature type="compositionally biased region" description="Acidic residues" evidence="2">
    <location>
        <begin position="529"/>
        <end position="540"/>
    </location>
</feature>
<evidence type="ECO:0000313" key="6">
    <source>
        <dbReference type="Proteomes" id="UP000699462"/>
    </source>
</evidence>
<sequence length="1560" mass="175367">MCPDADDRTRALLKAASDSIKRLDSIYANGKAIRTVFSYEAYGYRLRLKETLQKLMFTDPASHARRAEELIWRKVFYEPLHMYKTYVKNNDRPDRVADFELALKVHLLSGIGYYQSILLQMQSEGFSSIRKNFCAWLPIAFHIPLHADGTFEFDRKSVSQQQANVFDERMMQKCLMYIGDLFRYLLDFGEFIGKTMAYGYYNAAINLDPSVGLPHNQLGILDVGRCYGLNAIFHYLKCLCALAPFEGARRNLQMVLAKNELRYRKLFGEKPIFGLYSRRPDRYRPKDFRKTITKFIFLMQCFLKLHGSEHSEADKFVPQVFQDTLFELHLMLMISSESTLEPEVTTDHSGHLMNTISGDVNRHSSIEDAELRRDSSLFSERLTGPIFIRIILIAVLTANLRLCEAASMSNRSSEAKPVDGLMVPVSNPSDGNSVVADVKSDDDTVKIVDTTESQTDQSERISTDILDSFGPLFFLLQLSELYMSHVTKQLNEQLIDQRSPYNVSVTCQRNSTSRVVPRMSAERDVDQVPIEEQDDEEDGKIDENTLTNAFSDKRVPSKVFSDPNNSPAAEEDIETDASSCEGVNSLAVGKSLPDDLDSAAEDRAEEDEDIVDRVEDDVEDEFEYSDETESNADLWSSDDSSLLHSQDEMLFSGASADEDDQFADHRLRRARLHKAGSRRSTQAASRVQTGVTDADVPAVDSDLRYQTKSTLMLDPIREEELVSEGRWHQSRQNRKPHTSGDSAMPSETVAPGSPGSGPTCSMEKMKYKLESGHSKPIPTRRTDEDNYWLPEPCLESNTAQSIPRLSGSSDTVARAHAISRLYLLASIKIVLEWIQQEHFWPLRLVTTSPVSELPSSTQETISIRYTVDRWCTQLSLLLNSLYPVASQIENELLTAVKGSGSETVTTADSSNNPPQNPKPTESLLINQMSEFGVHTVKCSSVARVNDSEVDVENRNDKERLPCKLAHSGQTFPLPEDWLLRGLPSLAYVHGQLSFNQAVLSVPFTRLDEAVLRSTYLVSAGRHLACHGTELGIDFVYEGKERQPFVFTPMNCDPLNAMHTHVMFPRYHRHTRRHRGRGFSSRGYGRLDYSGPHASRGGGGRWACRGASRREHYRFTSSSSRYSGRLTESASSSKQTRVCREDQDVLPIDYSYGPKRKHTCAKKPAEDRPTIPTSSAHTGVRTQSEELLDVTELQEQSSSSGLPLTGGREEADTNTAEAAEPCIEQDLQAETTDSRKEQLMRDMARLRLLNEVDELARKCQNPSPRLTANVALPSSSATTAVFPGSNRLDTPNDPMDQHLNEMAYDASRNFVSPYLVLDAYCLSSHLPAVKQLVNSGTFVLIVPVAVISHLDYLKKTMATARVAIRYLEHETHSGNRFLRLQRPEEQPEEPSQTLRLVSARRGTQSGLSESEATTEDSSVESNRSANPRVVKRWLSILDCAAYFSKLKHSEHPTPAIEEHTSCPSQPVPEPDPQSTQPGLCNALTTEPSSCCDLSALGKLSTELDFDYRTRTALVTILIGSRDVISEDMFVPREFIQLVHKCGVRLELLRDFVVRWRKLRKT</sequence>
<dbReference type="Gene3D" id="1.25.40.10">
    <property type="entry name" value="Tetratricopeptide repeat domain"/>
    <property type="match status" value="1"/>
</dbReference>
<keyword evidence="1" id="KW-0866">Nonsense-mediated mRNA decay</keyword>
<evidence type="ECO:0000259" key="4">
    <source>
        <dbReference type="Pfam" id="PF10374"/>
    </source>
</evidence>
<feature type="region of interest" description="Disordered" evidence="2">
    <location>
        <begin position="665"/>
        <end position="693"/>
    </location>
</feature>
<feature type="domain" description="Telomerase activating protein Est1-like N-terminal" evidence="4">
    <location>
        <begin position="67"/>
        <end position="185"/>
    </location>
</feature>
<name>A0A8T0DVW9_9TREM</name>
<feature type="region of interest" description="Disordered" evidence="2">
    <location>
        <begin position="1114"/>
        <end position="1218"/>
    </location>
</feature>
<dbReference type="GO" id="GO:0070034">
    <property type="term" value="F:telomerase RNA binding"/>
    <property type="evidence" value="ECO:0007669"/>
    <property type="project" value="TreeGrafter"/>
</dbReference>
<reference evidence="5 6" key="1">
    <citation type="submission" date="2019-07" db="EMBL/GenBank/DDBJ databases">
        <title>Annotation for the trematode Paragonimus westermani.</title>
        <authorList>
            <person name="Choi Y.-J."/>
        </authorList>
    </citation>
    <scope>NUCLEOTIDE SEQUENCE [LARGE SCALE GENOMIC DNA]</scope>
    <source>
        <strain evidence="5">180907_Pwestermani</strain>
    </source>
</reference>
<dbReference type="GO" id="GO:0000184">
    <property type="term" value="P:nuclear-transcribed mRNA catabolic process, nonsense-mediated decay"/>
    <property type="evidence" value="ECO:0007669"/>
    <property type="project" value="UniProtKB-KW"/>
</dbReference>
<dbReference type="Gene3D" id="3.40.50.1010">
    <property type="entry name" value="5'-nuclease"/>
    <property type="match status" value="1"/>
</dbReference>
<evidence type="ECO:0000259" key="3">
    <source>
        <dbReference type="Pfam" id="PF10373"/>
    </source>
</evidence>